<dbReference type="PROSITE" id="PS01129">
    <property type="entry name" value="PSI_RLU"/>
    <property type="match status" value="1"/>
</dbReference>
<proteinExistence type="inferred from homology"/>
<feature type="active site" evidence="2">
    <location>
        <position position="74"/>
    </location>
</feature>
<name>A0A1F8CLF4_9BACT</name>
<feature type="domain" description="Pseudouridine synthase RsuA/RluA-like" evidence="4">
    <location>
        <begin position="23"/>
        <end position="181"/>
    </location>
</feature>
<dbReference type="CDD" id="cd02869">
    <property type="entry name" value="PseudoU_synth_RluA_like"/>
    <property type="match status" value="1"/>
</dbReference>
<sequence length="245" mass="27749">MYFLPKEKRKVIPTPQVIFEDDDLLVINKPAGWVVNIADSSRGLATVQKWLIDSFNYPLAQSWELRSGIVHRLDKDTSGVLVVAKNEKAFLFLQGEFKERRVEKQYLALVHGKVTGGGEIDQPISRNPGNRRKFGVFPGGRASVTRYKVLQNFDVTGGAYTLVACYPKTGRTHQIRVHLRHLGHSLVGDRVYAERKMVKKDFGLTDRIFLHAEKITFSHPATGKKITFEAPLSHDLEEVINKLRA</sequence>
<comment type="function">
    <text evidence="3">Responsible for synthesis of pseudouridine from uracil.</text>
</comment>
<dbReference type="InterPro" id="IPR006224">
    <property type="entry name" value="PsdUridine_synth_RluA-like_CS"/>
</dbReference>
<dbReference type="AlphaFoldDB" id="A0A1F8CLF4"/>
<accession>A0A1F8CLF4</accession>
<dbReference type="EMBL" id="MGHU01000031">
    <property type="protein sequence ID" value="OGM77160.1"/>
    <property type="molecule type" value="Genomic_DNA"/>
</dbReference>
<dbReference type="GO" id="GO:0009982">
    <property type="term" value="F:pseudouridine synthase activity"/>
    <property type="evidence" value="ECO:0007669"/>
    <property type="project" value="InterPro"/>
</dbReference>
<dbReference type="EC" id="5.4.99.-" evidence="3"/>
<gene>
    <name evidence="5" type="ORF">A2188_03325</name>
</gene>
<dbReference type="GO" id="GO:0140098">
    <property type="term" value="F:catalytic activity, acting on RNA"/>
    <property type="evidence" value="ECO:0007669"/>
    <property type="project" value="UniProtKB-ARBA"/>
</dbReference>
<evidence type="ECO:0000259" key="4">
    <source>
        <dbReference type="Pfam" id="PF00849"/>
    </source>
</evidence>
<reference evidence="5 6" key="1">
    <citation type="journal article" date="2016" name="Nat. Commun.">
        <title>Thousands of microbial genomes shed light on interconnected biogeochemical processes in an aquifer system.</title>
        <authorList>
            <person name="Anantharaman K."/>
            <person name="Brown C.T."/>
            <person name="Hug L.A."/>
            <person name="Sharon I."/>
            <person name="Castelle C.J."/>
            <person name="Probst A.J."/>
            <person name="Thomas B.C."/>
            <person name="Singh A."/>
            <person name="Wilkins M.J."/>
            <person name="Karaoz U."/>
            <person name="Brodie E.L."/>
            <person name="Williams K.H."/>
            <person name="Hubbard S.S."/>
            <person name="Banfield J.F."/>
        </authorList>
    </citation>
    <scope>NUCLEOTIDE SEQUENCE [LARGE SCALE GENOMIC DNA]</scope>
</reference>
<comment type="caution">
    <text evidence="5">The sequence shown here is derived from an EMBL/GenBank/DDBJ whole genome shotgun (WGS) entry which is preliminary data.</text>
</comment>
<evidence type="ECO:0000313" key="6">
    <source>
        <dbReference type="Proteomes" id="UP000179241"/>
    </source>
</evidence>
<dbReference type="InterPro" id="IPR020103">
    <property type="entry name" value="PsdUridine_synth_cat_dom_sf"/>
</dbReference>
<dbReference type="PANTHER" id="PTHR21600:SF87">
    <property type="entry name" value="RNA PSEUDOURIDYLATE SYNTHASE DOMAIN-CONTAINING PROTEIN 1"/>
    <property type="match status" value="1"/>
</dbReference>
<evidence type="ECO:0000256" key="1">
    <source>
        <dbReference type="ARBA" id="ARBA00010876"/>
    </source>
</evidence>
<dbReference type="SUPFAM" id="SSF55120">
    <property type="entry name" value="Pseudouridine synthase"/>
    <property type="match status" value="1"/>
</dbReference>
<protein>
    <recommendedName>
        <fullName evidence="3">Pseudouridine synthase</fullName>
        <ecNumber evidence="3">5.4.99.-</ecNumber>
    </recommendedName>
</protein>
<dbReference type="Proteomes" id="UP000179241">
    <property type="component" value="Unassembled WGS sequence"/>
</dbReference>
<dbReference type="InterPro" id="IPR006145">
    <property type="entry name" value="PsdUridine_synth_RsuA/RluA"/>
</dbReference>
<keyword evidence="3" id="KW-0413">Isomerase</keyword>
<dbReference type="GO" id="GO:0003723">
    <property type="term" value="F:RNA binding"/>
    <property type="evidence" value="ECO:0007669"/>
    <property type="project" value="InterPro"/>
</dbReference>
<evidence type="ECO:0000256" key="3">
    <source>
        <dbReference type="RuleBase" id="RU362028"/>
    </source>
</evidence>
<evidence type="ECO:0000313" key="5">
    <source>
        <dbReference type="EMBL" id="OGM77160.1"/>
    </source>
</evidence>
<dbReference type="InterPro" id="IPR006225">
    <property type="entry name" value="PsdUridine_synth_RluC/D"/>
</dbReference>
<organism evidence="5 6">
    <name type="scientific">Candidatus Woesebacteria bacterium RIFOXYA1_FULL_43_9</name>
    <dbReference type="NCBI Taxonomy" id="1802534"/>
    <lineage>
        <taxon>Bacteria</taxon>
        <taxon>Candidatus Woeseibacteriota</taxon>
    </lineage>
</organism>
<dbReference type="Pfam" id="PF00849">
    <property type="entry name" value="PseudoU_synth_2"/>
    <property type="match status" value="1"/>
</dbReference>
<dbReference type="Gene3D" id="3.30.2350.10">
    <property type="entry name" value="Pseudouridine synthase"/>
    <property type="match status" value="1"/>
</dbReference>
<dbReference type="InterPro" id="IPR050188">
    <property type="entry name" value="RluA_PseudoU_synthase"/>
</dbReference>
<evidence type="ECO:0000256" key="2">
    <source>
        <dbReference type="PIRSR" id="PIRSR606225-1"/>
    </source>
</evidence>
<dbReference type="PANTHER" id="PTHR21600">
    <property type="entry name" value="MITOCHONDRIAL RNA PSEUDOURIDINE SYNTHASE"/>
    <property type="match status" value="1"/>
</dbReference>
<comment type="similarity">
    <text evidence="1 3">Belongs to the pseudouridine synthase RluA family.</text>
</comment>
<dbReference type="NCBIfam" id="TIGR00005">
    <property type="entry name" value="rluA_subfam"/>
    <property type="match status" value="1"/>
</dbReference>
<dbReference type="GO" id="GO:0000455">
    <property type="term" value="P:enzyme-directed rRNA pseudouridine synthesis"/>
    <property type="evidence" value="ECO:0007669"/>
    <property type="project" value="TreeGrafter"/>
</dbReference>
<comment type="catalytic activity">
    <reaction evidence="3">
        <text>a uridine in RNA = a pseudouridine in RNA</text>
        <dbReference type="Rhea" id="RHEA:48348"/>
        <dbReference type="Rhea" id="RHEA-COMP:12068"/>
        <dbReference type="Rhea" id="RHEA-COMP:12069"/>
        <dbReference type="ChEBI" id="CHEBI:65314"/>
        <dbReference type="ChEBI" id="CHEBI:65315"/>
    </reaction>
</comment>